<dbReference type="InterPro" id="IPR011639">
    <property type="entry name" value="MethylTrfase_TaqI-like_dom"/>
</dbReference>
<comment type="catalytic activity">
    <reaction evidence="6">
        <text>a 2'-deoxyadenosine in DNA + S-adenosyl-L-methionine = an N(6)-methyl-2'-deoxyadenosine in DNA + S-adenosyl-L-homocysteine + H(+)</text>
        <dbReference type="Rhea" id="RHEA:15197"/>
        <dbReference type="Rhea" id="RHEA-COMP:12418"/>
        <dbReference type="Rhea" id="RHEA-COMP:12419"/>
        <dbReference type="ChEBI" id="CHEBI:15378"/>
        <dbReference type="ChEBI" id="CHEBI:57856"/>
        <dbReference type="ChEBI" id="CHEBI:59789"/>
        <dbReference type="ChEBI" id="CHEBI:90615"/>
        <dbReference type="ChEBI" id="CHEBI:90616"/>
        <dbReference type="EC" id="2.1.1.72"/>
    </reaction>
</comment>
<dbReference type="EMBL" id="RCTJ01000096">
    <property type="protein sequence ID" value="RLQ12915.1"/>
    <property type="molecule type" value="Genomic_DNA"/>
</dbReference>
<evidence type="ECO:0000256" key="5">
    <source>
        <dbReference type="ARBA" id="ARBA00022691"/>
    </source>
</evidence>
<dbReference type="GO" id="GO:0003676">
    <property type="term" value="F:nucleic acid binding"/>
    <property type="evidence" value="ECO:0007669"/>
    <property type="project" value="InterPro"/>
</dbReference>
<evidence type="ECO:0000256" key="3">
    <source>
        <dbReference type="ARBA" id="ARBA00022603"/>
    </source>
</evidence>
<comment type="caution">
    <text evidence="8">The sequence shown here is derived from an EMBL/GenBank/DDBJ whole genome shotgun (WGS) entry which is preliminary data.</text>
</comment>
<evidence type="ECO:0000313" key="9">
    <source>
        <dbReference type="Proteomes" id="UP000266922"/>
    </source>
</evidence>
<reference evidence="8 9" key="1">
    <citation type="submission" date="2018-10" db="EMBL/GenBank/DDBJ databases">
        <title>Geobacillus stearothermophilus in processing lines of powdered infant formula.</title>
        <authorList>
            <person name="Rhee M.S."/>
            <person name="Choi I.-G."/>
            <person name="Cho T.J."/>
            <person name="Park B."/>
        </authorList>
    </citation>
    <scope>NUCLEOTIDE SEQUENCE [LARGE SCALE GENOMIC DNA]</scope>
    <source>
        <strain evidence="8 9">FHS-PPGT130</strain>
    </source>
</reference>
<dbReference type="AlphaFoldDB" id="A0A3L7D8I0"/>
<dbReference type="InterPro" id="IPR050953">
    <property type="entry name" value="N4_N6_ade-DNA_methylase"/>
</dbReference>
<organism evidence="8 9">
    <name type="scientific">Geobacillus stearothermophilus</name>
    <name type="common">Bacillus stearothermophilus</name>
    <dbReference type="NCBI Taxonomy" id="1422"/>
    <lineage>
        <taxon>Bacteria</taxon>
        <taxon>Bacillati</taxon>
        <taxon>Bacillota</taxon>
        <taxon>Bacilli</taxon>
        <taxon>Bacillales</taxon>
        <taxon>Anoxybacillaceae</taxon>
        <taxon>Geobacillus</taxon>
    </lineage>
</organism>
<accession>A0A3L7D8I0</accession>
<dbReference type="InterPro" id="IPR002052">
    <property type="entry name" value="DNA_methylase_N6_adenine_CS"/>
</dbReference>
<dbReference type="InterPro" id="IPR029063">
    <property type="entry name" value="SAM-dependent_MTases_sf"/>
</dbReference>
<evidence type="ECO:0000259" key="7">
    <source>
        <dbReference type="Pfam" id="PF07669"/>
    </source>
</evidence>
<dbReference type="SUPFAM" id="SSF53335">
    <property type="entry name" value="S-adenosyl-L-methionine-dependent methyltransferases"/>
    <property type="match status" value="1"/>
</dbReference>
<dbReference type="Pfam" id="PF07669">
    <property type="entry name" value="Eco57I"/>
    <property type="match status" value="1"/>
</dbReference>
<dbReference type="Proteomes" id="UP000266922">
    <property type="component" value="Unassembled WGS sequence"/>
</dbReference>
<evidence type="ECO:0000256" key="6">
    <source>
        <dbReference type="ARBA" id="ARBA00047942"/>
    </source>
</evidence>
<comment type="similarity">
    <text evidence="1">Belongs to the N(4)/N(6)-methyltransferase family.</text>
</comment>
<evidence type="ECO:0000313" key="8">
    <source>
        <dbReference type="EMBL" id="RLQ12915.1"/>
    </source>
</evidence>
<protein>
    <recommendedName>
        <fullName evidence="2">site-specific DNA-methyltransferase (adenine-specific)</fullName>
        <ecNumber evidence="2">2.1.1.72</ecNumber>
    </recommendedName>
</protein>
<dbReference type="RefSeq" id="WP_121650193.1">
    <property type="nucleotide sequence ID" value="NZ_RCTI01000099.1"/>
</dbReference>
<feature type="domain" description="Type II methyltransferase M.TaqI-like" evidence="7">
    <location>
        <begin position="112"/>
        <end position="230"/>
    </location>
</feature>
<keyword evidence="3" id="KW-0489">Methyltransferase</keyword>
<dbReference type="PANTHER" id="PTHR33841">
    <property type="entry name" value="DNA METHYLTRANSFERASE YEEA-RELATED"/>
    <property type="match status" value="1"/>
</dbReference>
<evidence type="ECO:0000256" key="4">
    <source>
        <dbReference type="ARBA" id="ARBA00022679"/>
    </source>
</evidence>
<name>A0A3L7D8I0_GEOSE</name>
<dbReference type="EC" id="2.1.1.72" evidence="2"/>
<dbReference type="PROSITE" id="PS00092">
    <property type="entry name" value="N6_MTASE"/>
    <property type="match status" value="1"/>
</dbReference>
<keyword evidence="4" id="KW-0808">Transferase</keyword>
<dbReference type="GO" id="GO:0032259">
    <property type="term" value="P:methylation"/>
    <property type="evidence" value="ECO:0007669"/>
    <property type="project" value="UniProtKB-KW"/>
</dbReference>
<dbReference type="Gene3D" id="3.40.50.150">
    <property type="entry name" value="Vaccinia Virus protein VP39"/>
    <property type="match status" value="1"/>
</dbReference>
<sequence length="510" mass="58821">MLVNHIYDTTIDYGKRVNKSNRKKIGQFFTPPAVATYMANLMEHNTSTIKILDAGAGTGILAGALCERILEQSNINTVHIDLYENDENVLPVLRANMELVREVLEKNGKRFSYNIIQENFILDNSDYWNGREHREEESLYDVIISNPPYKKIGKSEPESVAMSSVIHGQPNIYFLFMALSAKLLKQNGQMIFITPRSFTSGLYFKKFREYFLNTVRLTNLHLFHSREDVFDNDKVLQEAIILKAIKTTQVTDTILISASENMYTGERFIHKVPYSTVVDIESDNLFIMIPTTRDEVQLLNMMKNWKYNLPSLGFKLKTGPVVDFRATEFLREEEVENTVPLLWSNHFSNNRITFPVPASKNPQYILNTEDSKGILLDSKDYILVKRFTSKEERKRVQCALYIAENFPYKKVGIENHLNYITKLNGEMTREEMFGLFAILNSSYVDTYYRILNGSTQVNATEMNSIPLPSLTDIIQIGEKVMNLDSITVEFCDTIIDEMFIVTRSRKRNVV</sequence>
<dbReference type="PANTHER" id="PTHR33841:SF5">
    <property type="entry name" value="DNA METHYLASE (MODIFICATION METHYLASE) (METHYLTRANSFERASE)-RELATED"/>
    <property type="match status" value="1"/>
</dbReference>
<evidence type="ECO:0000256" key="2">
    <source>
        <dbReference type="ARBA" id="ARBA00011900"/>
    </source>
</evidence>
<evidence type="ECO:0000256" key="1">
    <source>
        <dbReference type="ARBA" id="ARBA00006594"/>
    </source>
</evidence>
<proteinExistence type="inferred from homology"/>
<keyword evidence="5" id="KW-0949">S-adenosyl-L-methionine</keyword>
<dbReference type="GO" id="GO:0006304">
    <property type="term" value="P:DNA modification"/>
    <property type="evidence" value="ECO:0007669"/>
    <property type="project" value="InterPro"/>
</dbReference>
<dbReference type="PRINTS" id="PR00507">
    <property type="entry name" value="N12N6MTFRASE"/>
</dbReference>
<gene>
    <name evidence="8" type="ORF">D9548_14855</name>
</gene>
<dbReference type="GO" id="GO:0009007">
    <property type="term" value="F:site-specific DNA-methyltransferase (adenine-specific) activity"/>
    <property type="evidence" value="ECO:0007669"/>
    <property type="project" value="UniProtKB-EC"/>
</dbReference>